<feature type="transmembrane region" description="Helical" evidence="6">
    <location>
        <begin position="26"/>
        <end position="48"/>
    </location>
</feature>
<gene>
    <name evidence="8" type="ORF">HU200_034998</name>
</gene>
<comment type="caution">
    <text evidence="8">The sequence shown here is derived from an EMBL/GenBank/DDBJ whole genome shotgun (WGS) entry which is preliminary data.</text>
</comment>
<keyword evidence="9" id="KW-1185">Reference proteome</keyword>
<name>A0A835BIG2_9POAL</name>
<dbReference type="InterPro" id="IPR029020">
    <property type="entry name" value="Ammonium/urea_transptr"/>
</dbReference>
<evidence type="ECO:0000256" key="2">
    <source>
        <dbReference type="ARBA" id="ARBA00005887"/>
    </source>
</evidence>
<proteinExistence type="inferred from homology"/>
<feature type="transmembrane region" description="Helical" evidence="6">
    <location>
        <begin position="138"/>
        <end position="156"/>
    </location>
</feature>
<dbReference type="InterPro" id="IPR001905">
    <property type="entry name" value="Ammonium_transpt"/>
</dbReference>
<dbReference type="PANTHER" id="PTHR43029:SF17">
    <property type="entry name" value="TRANSPORTER 2, PUTATIVE-RELATED"/>
    <property type="match status" value="1"/>
</dbReference>
<comment type="subcellular location">
    <subcellularLocation>
        <location evidence="1">Membrane</location>
        <topology evidence="1">Multi-pass membrane protein</topology>
    </subcellularLocation>
</comment>
<keyword evidence="4 6" id="KW-1133">Transmembrane helix</keyword>
<comment type="similarity">
    <text evidence="2">Belongs to the ammonia transporter channel (TC 1.A.11.2) family.</text>
</comment>
<evidence type="ECO:0000256" key="6">
    <source>
        <dbReference type="SAM" id="Phobius"/>
    </source>
</evidence>
<accession>A0A835BIG2</accession>
<dbReference type="EMBL" id="JACEFO010001862">
    <property type="protein sequence ID" value="KAF8698745.1"/>
    <property type="molecule type" value="Genomic_DNA"/>
</dbReference>
<evidence type="ECO:0000256" key="4">
    <source>
        <dbReference type="ARBA" id="ARBA00022989"/>
    </source>
</evidence>
<protein>
    <recommendedName>
        <fullName evidence="7">Ammonium transporter AmtB-like domain-containing protein</fullName>
    </recommendedName>
</protein>
<reference evidence="8" key="1">
    <citation type="submission" date="2020-07" db="EMBL/GenBank/DDBJ databases">
        <title>Genome sequence and genetic diversity analysis of an under-domesticated orphan crop, white fonio (Digitaria exilis).</title>
        <authorList>
            <person name="Bennetzen J.L."/>
            <person name="Chen S."/>
            <person name="Ma X."/>
            <person name="Wang X."/>
            <person name="Yssel A.E.J."/>
            <person name="Chaluvadi S.R."/>
            <person name="Johnson M."/>
            <person name="Gangashetty P."/>
            <person name="Hamidou F."/>
            <person name="Sanogo M.D."/>
            <person name="Zwaenepoel A."/>
            <person name="Wallace J."/>
            <person name="Van De Peer Y."/>
            <person name="Van Deynze A."/>
        </authorList>
    </citation>
    <scope>NUCLEOTIDE SEQUENCE</scope>
    <source>
        <tissue evidence="8">Leaves</tissue>
    </source>
</reference>
<feature type="transmembrane region" description="Helical" evidence="6">
    <location>
        <begin position="168"/>
        <end position="192"/>
    </location>
</feature>
<feature type="domain" description="Ammonium transporter AmtB-like" evidence="7">
    <location>
        <begin position="26"/>
        <end position="443"/>
    </location>
</feature>
<organism evidence="8 9">
    <name type="scientific">Digitaria exilis</name>
    <dbReference type="NCBI Taxonomy" id="1010633"/>
    <lineage>
        <taxon>Eukaryota</taxon>
        <taxon>Viridiplantae</taxon>
        <taxon>Streptophyta</taxon>
        <taxon>Embryophyta</taxon>
        <taxon>Tracheophyta</taxon>
        <taxon>Spermatophyta</taxon>
        <taxon>Magnoliopsida</taxon>
        <taxon>Liliopsida</taxon>
        <taxon>Poales</taxon>
        <taxon>Poaceae</taxon>
        <taxon>PACMAD clade</taxon>
        <taxon>Panicoideae</taxon>
        <taxon>Panicodae</taxon>
        <taxon>Paniceae</taxon>
        <taxon>Anthephorinae</taxon>
        <taxon>Digitaria</taxon>
    </lineage>
</organism>
<dbReference type="SUPFAM" id="SSF111352">
    <property type="entry name" value="Ammonium transporter"/>
    <property type="match status" value="1"/>
</dbReference>
<dbReference type="InterPro" id="IPR024041">
    <property type="entry name" value="NH4_transpt_AmtB-like_dom"/>
</dbReference>
<dbReference type="AlphaFoldDB" id="A0A835BIG2"/>
<evidence type="ECO:0000313" key="9">
    <source>
        <dbReference type="Proteomes" id="UP000636709"/>
    </source>
</evidence>
<evidence type="ECO:0000256" key="1">
    <source>
        <dbReference type="ARBA" id="ARBA00004141"/>
    </source>
</evidence>
<feature type="transmembrane region" description="Helical" evidence="6">
    <location>
        <begin position="319"/>
        <end position="336"/>
    </location>
</feature>
<dbReference type="OrthoDB" id="534912at2759"/>
<keyword evidence="5 6" id="KW-0472">Membrane</keyword>
<dbReference type="GO" id="GO:0005886">
    <property type="term" value="C:plasma membrane"/>
    <property type="evidence" value="ECO:0007669"/>
    <property type="project" value="TreeGrafter"/>
</dbReference>
<keyword evidence="3 6" id="KW-0812">Transmembrane</keyword>
<feature type="transmembrane region" description="Helical" evidence="6">
    <location>
        <begin position="230"/>
        <end position="249"/>
    </location>
</feature>
<dbReference type="Gramene" id="Dexi9A01G0032710.1">
    <property type="protein sequence ID" value="Dexi9A01G0032710.1:cds"/>
    <property type="gene ID" value="Dexi9A01G0032710"/>
</dbReference>
<dbReference type="PANTHER" id="PTHR43029">
    <property type="entry name" value="AMMONIUM TRANSPORTER MEP2"/>
    <property type="match status" value="1"/>
</dbReference>
<feature type="transmembrane region" description="Helical" evidence="6">
    <location>
        <begin position="55"/>
        <end position="77"/>
    </location>
</feature>
<evidence type="ECO:0000259" key="7">
    <source>
        <dbReference type="Pfam" id="PF00909"/>
    </source>
</evidence>
<evidence type="ECO:0000313" key="8">
    <source>
        <dbReference type="EMBL" id="KAF8698745.1"/>
    </source>
</evidence>
<dbReference type="Proteomes" id="UP000636709">
    <property type="component" value="Unassembled WGS sequence"/>
</dbReference>
<evidence type="ECO:0000256" key="3">
    <source>
        <dbReference type="ARBA" id="ARBA00022692"/>
    </source>
</evidence>
<sequence length="471" mass="49772">MASSSLPVAYESSASAPEWLNKGDNAWQMLSATLVGLQGFPGLALFYAGLLHRKWAVNSSFMALYAMAAAMPCWALWAHNMAFGRRLLPFLGRPGPALAQDYMLSQALLPSTLHLHADAGEVETPAVAPLYPSATMVLFQWAFAGVTVGLVAGAVLGRMSAKAWMAFVPLWTTLSYTVGAYSVWGGGFLFHWGVMDYSGGYVVHLAAGVSGYTAAYWVGPRRKADREEDVGPSNLPVMLAGAGILWMGWTGFNGGDPFAANTDSSVAVLNTHICATTSILAWICCDVAGGDKPSVVGAVQGMITGLVCITPAAGLVQGWAAMAMGVASGTVPWYTMNRCRRLAVAEEVDDALGILHTHAVSGLLGGVLTGVFAHPTLCDLFLPVTNSRGLVYGVRAGGVQVMKQVVAACFVIGWNVVVTSAILVVVRVLVPLRMTDEEVLAGDHGEEAYDTCRRCNCGTNSQNGVDERDMI</sequence>
<dbReference type="Pfam" id="PF00909">
    <property type="entry name" value="Ammonium_transp"/>
    <property type="match status" value="1"/>
</dbReference>
<dbReference type="GO" id="GO:0008519">
    <property type="term" value="F:ammonium channel activity"/>
    <property type="evidence" value="ECO:0007669"/>
    <property type="project" value="InterPro"/>
</dbReference>
<dbReference type="Gene3D" id="1.10.3430.10">
    <property type="entry name" value="Ammonium transporter AmtB like domains"/>
    <property type="match status" value="1"/>
</dbReference>
<feature type="transmembrane region" description="Helical" evidence="6">
    <location>
        <begin position="405"/>
        <end position="430"/>
    </location>
</feature>
<feature type="transmembrane region" description="Helical" evidence="6">
    <location>
        <begin position="198"/>
        <end position="218"/>
    </location>
</feature>
<evidence type="ECO:0000256" key="5">
    <source>
        <dbReference type="ARBA" id="ARBA00023136"/>
    </source>
</evidence>